<dbReference type="GO" id="GO:0008757">
    <property type="term" value="F:S-adenosylmethionine-dependent methyltransferase activity"/>
    <property type="evidence" value="ECO:0007669"/>
    <property type="project" value="InterPro"/>
</dbReference>
<name>A0A2S0KL77_9FIRM</name>
<reference evidence="5" key="1">
    <citation type="submission" date="2018-02" db="EMBL/GenBank/DDBJ databases">
        <authorList>
            <person name="Holder M.E."/>
            <person name="Ajami N.J."/>
            <person name="Petrosino J.F."/>
        </authorList>
    </citation>
    <scope>NUCLEOTIDE SEQUENCE [LARGE SCALE GENOMIC DNA]</scope>
    <source>
        <strain evidence="5">CCUG 47711</strain>
    </source>
</reference>
<dbReference type="KEGG" id="fsa:C5Q98_00440"/>
<evidence type="ECO:0000313" key="5">
    <source>
        <dbReference type="Proteomes" id="UP000237947"/>
    </source>
</evidence>
<dbReference type="CDD" id="cd02440">
    <property type="entry name" value="AdoMet_MTases"/>
    <property type="match status" value="1"/>
</dbReference>
<keyword evidence="1 4" id="KW-0489">Methyltransferase</keyword>
<evidence type="ECO:0000259" key="3">
    <source>
        <dbReference type="Pfam" id="PF05175"/>
    </source>
</evidence>
<dbReference type="InterPro" id="IPR007848">
    <property type="entry name" value="Small_mtfrase_dom"/>
</dbReference>
<dbReference type="Gene3D" id="3.40.50.150">
    <property type="entry name" value="Vaccinia Virus protein VP39"/>
    <property type="match status" value="1"/>
</dbReference>
<proteinExistence type="predicted"/>
<dbReference type="PANTHER" id="PTHR47816">
    <property type="entry name" value="RIBOSOMAL RNA SMALL SUBUNIT METHYLTRANSFERASE C"/>
    <property type="match status" value="1"/>
</dbReference>
<dbReference type="EMBL" id="CP027226">
    <property type="protein sequence ID" value="AVM41788.1"/>
    <property type="molecule type" value="Genomic_DNA"/>
</dbReference>
<dbReference type="PANTHER" id="PTHR47816:SF4">
    <property type="entry name" value="RIBOSOMAL RNA SMALL SUBUNIT METHYLTRANSFERASE C"/>
    <property type="match status" value="1"/>
</dbReference>
<keyword evidence="5" id="KW-1185">Reference proteome</keyword>
<dbReference type="Proteomes" id="UP000237947">
    <property type="component" value="Chromosome"/>
</dbReference>
<dbReference type="InterPro" id="IPR029063">
    <property type="entry name" value="SAM-dependent_MTases_sf"/>
</dbReference>
<organism evidence="4 5">
    <name type="scientific">Fastidiosipila sanguinis</name>
    <dbReference type="NCBI Taxonomy" id="236753"/>
    <lineage>
        <taxon>Bacteria</taxon>
        <taxon>Bacillati</taxon>
        <taxon>Bacillota</taxon>
        <taxon>Clostridia</taxon>
        <taxon>Eubacteriales</taxon>
        <taxon>Oscillospiraceae</taxon>
        <taxon>Fastidiosipila</taxon>
    </lineage>
</organism>
<dbReference type="RefSeq" id="WP_106011776.1">
    <property type="nucleotide sequence ID" value="NZ_CP027226.1"/>
</dbReference>
<dbReference type="OrthoDB" id="9764961at2"/>
<accession>A0A2S0KL77</accession>
<keyword evidence="2 4" id="KW-0808">Transferase</keyword>
<protein>
    <submittedName>
        <fullName evidence="4">16S rRNA methyltransferase</fullName>
    </submittedName>
</protein>
<evidence type="ECO:0000256" key="1">
    <source>
        <dbReference type="ARBA" id="ARBA00022603"/>
    </source>
</evidence>
<dbReference type="GO" id="GO:0032259">
    <property type="term" value="P:methylation"/>
    <property type="evidence" value="ECO:0007669"/>
    <property type="project" value="UniProtKB-KW"/>
</dbReference>
<dbReference type="InterPro" id="IPR046977">
    <property type="entry name" value="RsmC/RlmG"/>
</dbReference>
<sequence length="221" mass="24730">MTEKNSFYFSEEQDVKSDERIIDFTWGEIDLSFISDNGVFSKNHIDLGSKLLLEAFETEMLELAREDYPKFEKISSGKKLDLGTGYGVIGITAQKLFPKGSMLLSDVNERALALSEKNIARNLAVKTSTIKSDGFSKINGKFDIILTNPPMRTGKEKVHELLSQAKDHLSDDGILLAVIGKKQGAESYGRYLDEIFPLTWTSLKKKGFTVFACSKKVDELD</sequence>
<gene>
    <name evidence="4" type="ORF">C5Q98_00440</name>
</gene>
<dbReference type="Pfam" id="PF05175">
    <property type="entry name" value="MTS"/>
    <property type="match status" value="1"/>
</dbReference>
<evidence type="ECO:0000313" key="4">
    <source>
        <dbReference type="EMBL" id="AVM41788.1"/>
    </source>
</evidence>
<evidence type="ECO:0000256" key="2">
    <source>
        <dbReference type="ARBA" id="ARBA00022679"/>
    </source>
</evidence>
<dbReference type="AlphaFoldDB" id="A0A2S0KL77"/>
<dbReference type="SUPFAM" id="SSF53335">
    <property type="entry name" value="S-adenosyl-L-methionine-dependent methyltransferases"/>
    <property type="match status" value="1"/>
</dbReference>
<feature type="domain" description="Methyltransferase small" evidence="3">
    <location>
        <begin position="31"/>
        <end position="211"/>
    </location>
</feature>